<name>A0A5J6VIQ5_9VIRU</name>
<dbReference type="SUPFAM" id="SSF52540">
    <property type="entry name" value="P-loop containing nucleoside triphosphate hydrolases"/>
    <property type="match status" value="1"/>
</dbReference>
<dbReference type="Gene3D" id="3.40.50.300">
    <property type="entry name" value="P-loop containing nucleotide triphosphate hydrolases"/>
    <property type="match status" value="1"/>
</dbReference>
<keyword evidence="1" id="KW-0547">Nucleotide-binding</keyword>
<dbReference type="PANTHER" id="PTHR10751">
    <property type="entry name" value="GUANYLATE BINDING PROTEIN"/>
    <property type="match status" value="1"/>
</dbReference>
<dbReference type="InterPro" id="IPR027417">
    <property type="entry name" value="P-loop_NTPase"/>
</dbReference>
<dbReference type="PROSITE" id="PS51715">
    <property type="entry name" value="G_GB1_RHD3"/>
    <property type="match status" value="1"/>
</dbReference>
<dbReference type="EMBL" id="MN448270">
    <property type="protein sequence ID" value="QFG73773.1"/>
    <property type="molecule type" value="Genomic_DNA"/>
</dbReference>
<feature type="domain" description="GB1/RHD3-type G" evidence="3">
    <location>
        <begin position="28"/>
        <end position="247"/>
    </location>
</feature>
<evidence type="ECO:0000259" key="3">
    <source>
        <dbReference type="PROSITE" id="PS51715"/>
    </source>
</evidence>
<proteinExistence type="predicted"/>
<evidence type="ECO:0000256" key="2">
    <source>
        <dbReference type="ARBA" id="ARBA00023134"/>
    </source>
</evidence>
<dbReference type="Pfam" id="PF02263">
    <property type="entry name" value="GBP"/>
    <property type="match status" value="1"/>
</dbReference>
<sequence length="434" mass="49778">MKIISINGDKFNLHVNAVEKILDKIPFSTSVKIVAVTGPFRSGKSFLVNYLMGNINSQRIHGGESGEPIHWASGKDRQTTGIYLCYDEDTQILYLDTQGLFDMNTDTKTTVGLFGLANLLCSHMIFNIPNRIQEDNLQYLCFFAEYCRMVFDKKIPLLTFLVRDCSFSTSEDPQKYINGILTNQENSEIIKTRTTLQKCYNHIDCFLMEHPGKMATTDAFKGEFEQMEKGFVKDLEELKKYIHRNTTYKKLDNQIMDVSKFITILQVYIDTFNSSSGKMPPIDTMLEANMTCFKISTIREYVQEFDRRSLDLCKQISNTKLLLDGFELIKKELLQRYSCKFTPMDELLPSLEEELNEKCKNIFMIKKSPRNIGINNYINSALVMMASSAISNISKQCIDYEYLNGTCSVVNNASNCVFYSTSLLILGIIWKKLT</sequence>
<dbReference type="InterPro" id="IPR015894">
    <property type="entry name" value="Guanylate-bd_N"/>
</dbReference>
<organism evidence="4">
    <name type="scientific">Megaviridae environmental sample</name>
    <dbReference type="NCBI Taxonomy" id="1737588"/>
    <lineage>
        <taxon>Viruses</taxon>
        <taxon>Varidnaviria</taxon>
        <taxon>Bamfordvirae</taxon>
        <taxon>Nucleocytoviricota</taxon>
        <taxon>Megaviricetes</taxon>
        <taxon>Imitervirales</taxon>
        <taxon>Mimiviridae</taxon>
        <taxon>environmental samples</taxon>
    </lineage>
</organism>
<dbReference type="InterPro" id="IPR030386">
    <property type="entry name" value="G_GB1_RHD3_dom"/>
</dbReference>
<evidence type="ECO:0000256" key="1">
    <source>
        <dbReference type="ARBA" id="ARBA00022741"/>
    </source>
</evidence>
<protein>
    <submittedName>
        <fullName evidence="4">Guanylate-binding protein</fullName>
    </submittedName>
</protein>
<keyword evidence="2" id="KW-0342">GTP-binding</keyword>
<reference evidence="4" key="1">
    <citation type="journal article" date="2019" name="Philos. Trans. R. Soc. Lond., B, Biol. Sci.">
        <title>Targeted metagenomic recovery of four divergent viruses reveals shared and distinctive characteristics of giant viruses of marine eukaryotes.</title>
        <authorList>
            <person name="Needham D.M."/>
            <person name="Poirier C."/>
            <person name="Hehenberger E."/>
            <person name="Jimenez V."/>
            <person name="Swalwell J.E."/>
            <person name="Santoro A.E."/>
            <person name="Worden A.Z."/>
        </authorList>
    </citation>
    <scope>NUCLEOTIDE SEQUENCE</scope>
    <source>
        <strain evidence="4">OPacV-662</strain>
    </source>
</reference>
<evidence type="ECO:0000313" key="4">
    <source>
        <dbReference type="EMBL" id="QFG73773.1"/>
    </source>
</evidence>
<dbReference type="GO" id="GO:0003924">
    <property type="term" value="F:GTPase activity"/>
    <property type="evidence" value="ECO:0007669"/>
    <property type="project" value="InterPro"/>
</dbReference>
<accession>A0A5J6VIQ5</accession>
<dbReference type="GO" id="GO:0005525">
    <property type="term" value="F:GTP binding"/>
    <property type="evidence" value="ECO:0007669"/>
    <property type="project" value="UniProtKB-KW"/>
</dbReference>